<reference evidence="5 6" key="1">
    <citation type="submission" date="2019-02" db="EMBL/GenBank/DDBJ databases">
        <title>Deep-cultivation of Planctomycetes and their phenomic and genomic characterization uncovers novel biology.</title>
        <authorList>
            <person name="Wiegand S."/>
            <person name="Jogler M."/>
            <person name="Boedeker C."/>
            <person name="Pinto D."/>
            <person name="Vollmers J."/>
            <person name="Rivas-Marin E."/>
            <person name="Kohn T."/>
            <person name="Peeters S.H."/>
            <person name="Heuer A."/>
            <person name="Rast P."/>
            <person name="Oberbeckmann S."/>
            <person name="Bunk B."/>
            <person name="Jeske O."/>
            <person name="Meyerdierks A."/>
            <person name="Storesund J.E."/>
            <person name="Kallscheuer N."/>
            <person name="Luecker S."/>
            <person name="Lage O.M."/>
            <person name="Pohl T."/>
            <person name="Merkel B.J."/>
            <person name="Hornburger P."/>
            <person name="Mueller R.-W."/>
            <person name="Bruemmer F."/>
            <person name="Labrenz M."/>
            <person name="Spormann A.M."/>
            <person name="Op den Camp H."/>
            <person name="Overmann J."/>
            <person name="Amann R."/>
            <person name="Jetten M.S.M."/>
            <person name="Mascher T."/>
            <person name="Medema M.H."/>
            <person name="Devos D.P."/>
            <person name="Kaster A.-K."/>
            <person name="Ovreas L."/>
            <person name="Rohde M."/>
            <person name="Galperin M.Y."/>
            <person name="Jogler C."/>
        </authorList>
    </citation>
    <scope>NUCLEOTIDE SEQUENCE [LARGE SCALE GENOMIC DNA]</scope>
    <source>
        <strain evidence="5 6">ETA_A1</strain>
    </source>
</reference>
<evidence type="ECO:0000256" key="2">
    <source>
        <dbReference type="ARBA" id="ARBA00022801"/>
    </source>
</evidence>
<dbReference type="InterPro" id="IPR006683">
    <property type="entry name" value="Thioestr_dom"/>
</dbReference>
<evidence type="ECO:0000313" key="5">
    <source>
        <dbReference type="EMBL" id="QDU21384.1"/>
    </source>
</evidence>
<dbReference type="RefSeq" id="WP_238389233.1">
    <property type="nucleotide sequence ID" value="NZ_CP036273.1"/>
</dbReference>
<dbReference type="GO" id="GO:0006637">
    <property type="term" value="P:acyl-CoA metabolic process"/>
    <property type="evidence" value="ECO:0007669"/>
    <property type="project" value="TreeGrafter"/>
</dbReference>
<dbReference type="Pfam" id="PF03061">
    <property type="entry name" value="4HBT"/>
    <property type="match status" value="1"/>
</dbReference>
<feature type="domain" description="HotDog ACOT-type" evidence="4">
    <location>
        <begin position="3"/>
        <end position="135"/>
    </location>
</feature>
<comment type="similarity">
    <text evidence="1">Belongs to the acyl coenzyme A hydrolase family.</text>
</comment>
<dbReference type="AlphaFoldDB" id="A0A517XV81"/>
<accession>A0A517XV81</accession>
<dbReference type="EC" id="3.1.2.-" evidence="5"/>
<dbReference type="CDD" id="cd03442">
    <property type="entry name" value="BFIT_BACH"/>
    <property type="match status" value="1"/>
</dbReference>
<name>A0A517XV81_9BACT</name>
<dbReference type="PANTHER" id="PTHR11049">
    <property type="entry name" value="ACYL COENZYME A THIOESTER HYDROLASE"/>
    <property type="match status" value="1"/>
</dbReference>
<dbReference type="InterPro" id="IPR033120">
    <property type="entry name" value="HOTDOG_ACOT"/>
</dbReference>
<evidence type="ECO:0000259" key="4">
    <source>
        <dbReference type="PROSITE" id="PS51770"/>
    </source>
</evidence>
<gene>
    <name evidence="5" type="ORF">ETAA1_33510</name>
</gene>
<dbReference type="GO" id="GO:0052816">
    <property type="term" value="F:long-chain fatty acyl-CoA hydrolase activity"/>
    <property type="evidence" value="ECO:0007669"/>
    <property type="project" value="TreeGrafter"/>
</dbReference>
<evidence type="ECO:0000256" key="3">
    <source>
        <dbReference type="PROSITE-ProRule" id="PRU01106"/>
    </source>
</evidence>
<protein>
    <submittedName>
        <fullName evidence="5">Putative acyl-CoA thioester hydrolase</fullName>
        <ecNumber evidence="5">3.1.2.-</ecNumber>
    </submittedName>
</protein>
<dbReference type="KEGG" id="uli:ETAA1_33510"/>
<dbReference type="GO" id="GO:0009062">
    <property type="term" value="P:fatty acid catabolic process"/>
    <property type="evidence" value="ECO:0007669"/>
    <property type="project" value="TreeGrafter"/>
</dbReference>
<dbReference type="GO" id="GO:0005829">
    <property type="term" value="C:cytosol"/>
    <property type="evidence" value="ECO:0007669"/>
    <property type="project" value="TreeGrafter"/>
</dbReference>
<dbReference type="PROSITE" id="PS51770">
    <property type="entry name" value="HOTDOG_ACOT"/>
    <property type="match status" value="1"/>
</dbReference>
<dbReference type="InterPro" id="IPR040170">
    <property type="entry name" value="Cytosol_ACT"/>
</dbReference>
<keyword evidence="6" id="KW-1185">Reference proteome</keyword>
<organism evidence="5 6">
    <name type="scientific">Urbifossiella limnaea</name>
    <dbReference type="NCBI Taxonomy" id="2528023"/>
    <lineage>
        <taxon>Bacteria</taxon>
        <taxon>Pseudomonadati</taxon>
        <taxon>Planctomycetota</taxon>
        <taxon>Planctomycetia</taxon>
        <taxon>Gemmatales</taxon>
        <taxon>Gemmataceae</taxon>
        <taxon>Urbifossiella</taxon>
    </lineage>
</organism>
<dbReference type="Proteomes" id="UP000319576">
    <property type="component" value="Chromosome"/>
</dbReference>
<dbReference type="SUPFAM" id="SSF54637">
    <property type="entry name" value="Thioesterase/thiol ester dehydrase-isomerase"/>
    <property type="match status" value="1"/>
</dbReference>
<evidence type="ECO:0000256" key="1">
    <source>
        <dbReference type="ARBA" id="ARBA00010458"/>
    </source>
</evidence>
<dbReference type="EMBL" id="CP036273">
    <property type="protein sequence ID" value="QDU21384.1"/>
    <property type="molecule type" value="Genomic_DNA"/>
</dbReference>
<sequence length="154" mass="16159">MATEPYTAVKVVMMPQDANPLPGVATLPDGSQYPVYNTVFGGVILSHIDMAGAIGARRAVQLNGGTPRAAFVTVALNRVEFKKPVLVGDVVSLNVSVVKFGRTSVTVHVDVLAERGAETISVTEAEAVFVGVDMSTPDRRPIPLFPTETSPPAG</sequence>
<evidence type="ECO:0000313" key="6">
    <source>
        <dbReference type="Proteomes" id="UP000319576"/>
    </source>
</evidence>
<dbReference type="Gene3D" id="3.10.129.10">
    <property type="entry name" value="Hotdog Thioesterase"/>
    <property type="match status" value="1"/>
</dbReference>
<dbReference type="PANTHER" id="PTHR11049:SF5">
    <property type="entry name" value="ACYL-COA THIOESTER HYDROLASE YCIA"/>
    <property type="match status" value="1"/>
</dbReference>
<keyword evidence="2 3" id="KW-0378">Hydrolase</keyword>
<dbReference type="InterPro" id="IPR029069">
    <property type="entry name" value="HotDog_dom_sf"/>
</dbReference>
<proteinExistence type="inferred from homology"/>